<keyword evidence="8" id="KW-1185">Reference proteome</keyword>
<evidence type="ECO:0000256" key="2">
    <source>
        <dbReference type="ARBA" id="ARBA00022443"/>
    </source>
</evidence>
<dbReference type="PANTHER" id="PTHR47053">
    <property type="entry name" value="MUREIN DD-ENDOPEPTIDASE MEPH-RELATED"/>
    <property type="match status" value="1"/>
</dbReference>
<dbReference type="PANTHER" id="PTHR47053:SF1">
    <property type="entry name" value="MUREIN DD-ENDOPEPTIDASE MEPH-RELATED"/>
    <property type="match status" value="1"/>
</dbReference>
<dbReference type="InterPro" id="IPR001452">
    <property type="entry name" value="SH3_domain"/>
</dbReference>
<gene>
    <name evidence="7" type="ORF">EQM13_06285</name>
</gene>
<dbReference type="GO" id="GO:0008234">
    <property type="term" value="F:cysteine-type peptidase activity"/>
    <property type="evidence" value="ECO:0007669"/>
    <property type="project" value="UniProtKB-KW"/>
</dbReference>
<evidence type="ECO:0000313" key="8">
    <source>
        <dbReference type="Proteomes" id="UP000287969"/>
    </source>
</evidence>
<evidence type="ECO:0000259" key="6">
    <source>
        <dbReference type="PROSITE" id="PS51935"/>
    </source>
</evidence>
<dbReference type="Pfam" id="PF18348">
    <property type="entry name" value="SH3_16"/>
    <property type="match status" value="1"/>
</dbReference>
<dbReference type="OrthoDB" id="9808890at2"/>
<evidence type="ECO:0000256" key="4">
    <source>
        <dbReference type="ARBA" id="ARBA00022801"/>
    </source>
</evidence>
<evidence type="ECO:0000256" key="3">
    <source>
        <dbReference type="ARBA" id="ARBA00022670"/>
    </source>
</evidence>
<dbReference type="InterPro" id="IPR051202">
    <property type="entry name" value="Peptidase_C40"/>
</dbReference>
<dbReference type="Pfam" id="PF07653">
    <property type="entry name" value="SH3_2"/>
    <property type="match status" value="1"/>
</dbReference>
<dbReference type="Proteomes" id="UP000287969">
    <property type="component" value="Chromosome"/>
</dbReference>
<dbReference type="GO" id="GO:0006508">
    <property type="term" value="P:proteolysis"/>
    <property type="evidence" value="ECO:0007669"/>
    <property type="project" value="UniProtKB-KW"/>
</dbReference>
<dbReference type="Gene3D" id="3.90.1720.10">
    <property type="entry name" value="endopeptidase domain like (from Nostoc punctiforme)"/>
    <property type="match status" value="1"/>
</dbReference>
<dbReference type="Pfam" id="PF00877">
    <property type="entry name" value="NLPC_P60"/>
    <property type="match status" value="1"/>
</dbReference>
<dbReference type="RefSeq" id="WP_128752283.1">
    <property type="nucleotide sequence ID" value="NZ_CP035282.1"/>
</dbReference>
<dbReference type="InterPro" id="IPR041382">
    <property type="entry name" value="SH3_16"/>
</dbReference>
<dbReference type="InterPro" id="IPR000064">
    <property type="entry name" value="NLP_P60_dom"/>
</dbReference>
<comment type="similarity">
    <text evidence="1">Belongs to the peptidase C40 family.</text>
</comment>
<evidence type="ECO:0000256" key="5">
    <source>
        <dbReference type="ARBA" id="ARBA00022807"/>
    </source>
</evidence>
<keyword evidence="2" id="KW-0728">SH3 domain</keyword>
<dbReference type="AlphaFoldDB" id="A0A410QB46"/>
<keyword evidence="3" id="KW-0645">Protease</keyword>
<dbReference type="InterPro" id="IPR038765">
    <property type="entry name" value="Papain-like_cys_pep_sf"/>
</dbReference>
<dbReference type="SUPFAM" id="SSF54001">
    <property type="entry name" value="Cysteine proteinases"/>
    <property type="match status" value="1"/>
</dbReference>
<name>A0A410QB46_9FIRM</name>
<reference evidence="8" key="1">
    <citation type="submission" date="2019-01" db="EMBL/GenBank/DDBJ databases">
        <title>Draft genomes of a novel of Sporanaerobacter strains.</title>
        <authorList>
            <person name="Ma S."/>
        </authorList>
    </citation>
    <scope>NUCLEOTIDE SEQUENCE [LARGE SCALE GENOMIC DNA]</scope>
    <source>
        <strain evidence="8">NJN-17</strain>
    </source>
</reference>
<protein>
    <submittedName>
        <fullName evidence="7">Glycoside hydrolase</fullName>
    </submittedName>
</protein>
<organism evidence="7 8">
    <name type="scientific">Acidilutibacter cellobiosedens</name>
    <dbReference type="NCBI Taxonomy" id="2507161"/>
    <lineage>
        <taxon>Bacteria</taxon>
        <taxon>Bacillati</taxon>
        <taxon>Bacillota</taxon>
        <taxon>Tissierellia</taxon>
        <taxon>Tissierellales</taxon>
        <taxon>Acidilutibacteraceae</taxon>
        <taxon>Acidilutibacter</taxon>
    </lineage>
</organism>
<feature type="domain" description="NlpC/P60" evidence="6">
    <location>
        <begin position="153"/>
        <end position="272"/>
    </location>
</feature>
<sequence>MNIKDDFTHGIIIKTLCPLKKSPEFGTEMVDESLFGRKIKILENVDNNWYYVETDYRYKGYVNKDYIYVNDKKTKNWMENANHTVCWNIVDVMAEPKFQSYPLIRLTRGAIIKLTGKEEEQWVQMEFPQGDKGWIRKDFVKEKVNIGSVYREEDIRRKIVNTALSYMGTQYKWGGKSPLGIDCSGLCAISYLINGIIIYRDAQIKEEFNMRRIKRKDMKLGDMLYWPGHVAMYIGNEKYIHSTGKSSGVVINSLNAEDENYREDLADIKEVGTIF</sequence>
<dbReference type="EMBL" id="CP035282">
    <property type="protein sequence ID" value="QAT61221.1"/>
    <property type="molecule type" value="Genomic_DNA"/>
</dbReference>
<accession>A0A410QB46</accession>
<keyword evidence="4 7" id="KW-0378">Hydrolase</keyword>
<dbReference type="KEGG" id="spoa:EQM13_06285"/>
<evidence type="ECO:0000313" key="7">
    <source>
        <dbReference type="EMBL" id="QAT61221.1"/>
    </source>
</evidence>
<proteinExistence type="inferred from homology"/>
<dbReference type="Gene3D" id="2.30.30.40">
    <property type="entry name" value="SH3 Domains"/>
    <property type="match status" value="2"/>
</dbReference>
<dbReference type="PROSITE" id="PS51935">
    <property type="entry name" value="NLPC_P60"/>
    <property type="match status" value="1"/>
</dbReference>
<keyword evidence="5" id="KW-0788">Thiol protease</keyword>
<evidence type="ECO:0000256" key="1">
    <source>
        <dbReference type="ARBA" id="ARBA00007074"/>
    </source>
</evidence>